<feature type="transmembrane region" description="Helical" evidence="9">
    <location>
        <begin position="454"/>
        <end position="470"/>
    </location>
</feature>
<accession>A0A7D3VUE0</accession>
<dbReference type="EMBL" id="CP053892">
    <property type="protein sequence ID" value="QKG23575.1"/>
    <property type="molecule type" value="Genomic_DNA"/>
</dbReference>
<keyword evidence="3" id="KW-0808">Transferase</keyword>
<keyword evidence="4 9" id="KW-0812">Transmembrane</keyword>
<gene>
    <name evidence="10" type="ORF">ACTIVE_5218</name>
</gene>
<feature type="transmembrane region" description="Helical" evidence="9">
    <location>
        <begin position="108"/>
        <end position="126"/>
    </location>
</feature>
<dbReference type="Proteomes" id="UP000501240">
    <property type="component" value="Chromosome"/>
</dbReference>
<name>A0A7D3VUE0_ACTVE</name>
<feature type="region of interest" description="Disordered" evidence="8">
    <location>
        <begin position="1"/>
        <end position="27"/>
    </location>
</feature>
<feature type="transmembrane region" description="Helical" evidence="9">
    <location>
        <begin position="379"/>
        <end position="396"/>
    </location>
</feature>
<keyword evidence="5 9" id="KW-1133">Transmembrane helix</keyword>
<evidence type="ECO:0000256" key="1">
    <source>
        <dbReference type="ARBA" id="ARBA00004141"/>
    </source>
</evidence>
<dbReference type="Pfam" id="PF26314">
    <property type="entry name" value="MptA_B_family"/>
    <property type="match status" value="1"/>
</dbReference>
<evidence type="ECO:0000313" key="11">
    <source>
        <dbReference type="Proteomes" id="UP000501240"/>
    </source>
</evidence>
<dbReference type="InterPro" id="IPR049829">
    <property type="entry name" value="MptA/B-like"/>
</dbReference>
<feature type="transmembrane region" description="Helical" evidence="9">
    <location>
        <begin position="231"/>
        <end position="247"/>
    </location>
</feature>
<dbReference type="GO" id="GO:0016757">
    <property type="term" value="F:glycosyltransferase activity"/>
    <property type="evidence" value="ECO:0007669"/>
    <property type="project" value="UniProtKB-KW"/>
</dbReference>
<evidence type="ECO:0000313" key="10">
    <source>
        <dbReference type="EMBL" id="QKG23575.1"/>
    </source>
</evidence>
<proteinExistence type="inferred from homology"/>
<evidence type="ECO:0000256" key="4">
    <source>
        <dbReference type="ARBA" id="ARBA00022692"/>
    </source>
</evidence>
<keyword evidence="2" id="KW-0328">Glycosyltransferase</keyword>
<dbReference type="NCBIfam" id="NF038066">
    <property type="entry name" value="MptB"/>
    <property type="match status" value="1"/>
</dbReference>
<keyword evidence="11" id="KW-1185">Reference proteome</keyword>
<comment type="similarity">
    <text evidence="7">Belongs to the MptA/B family.</text>
</comment>
<dbReference type="AlphaFoldDB" id="A0A7D3VUE0"/>
<evidence type="ECO:0000256" key="3">
    <source>
        <dbReference type="ARBA" id="ARBA00022679"/>
    </source>
</evidence>
<feature type="transmembrane region" description="Helical" evidence="9">
    <location>
        <begin position="253"/>
        <end position="271"/>
    </location>
</feature>
<feature type="transmembrane region" description="Helical" evidence="9">
    <location>
        <begin position="34"/>
        <end position="55"/>
    </location>
</feature>
<evidence type="ECO:0000256" key="6">
    <source>
        <dbReference type="ARBA" id="ARBA00023136"/>
    </source>
</evidence>
<feature type="compositionally biased region" description="Low complexity" evidence="8">
    <location>
        <begin position="1"/>
        <end position="23"/>
    </location>
</feature>
<evidence type="ECO:0000256" key="2">
    <source>
        <dbReference type="ARBA" id="ARBA00022676"/>
    </source>
</evidence>
<dbReference type="GO" id="GO:0016020">
    <property type="term" value="C:membrane"/>
    <property type="evidence" value="ECO:0007669"/>
    <property type="project" value="UniProtKB-SubCell"/>
</dbReference>
<feature type="transmembrane region" description="Helical" evidence="9">
    <location>
        <begin position="482"/>
        <end position="507"/>
    </location>
</feature>
<feature type="transmembrane region" description="Helical" evidence="9">
    <location>
        <begin position="198"/>
        <end position="219"/>
    </location>
</feature>
<evidence type="ECO:0000256" key="8">
    <source>
        <dbReference type="SAM" id="MobiDB-lite"/>
    </source>
</evidence>
<evidence type="ECO:0000256" key="7">
    <source>
        <dbReference type="ARBA" id="ARBA00043987"/>
    </source>
</evidence>
<evidence type="ECO:0000256" key="5">
    <source>
        <dbReference type="ARBA" id="ARBA00022989"/>
    </source>
</evidence>
<protein>
    <recommendedName>
        <fullName evidence="12">Integral membrane protein</fullName>
    </recommendedName>
</protein>
<organism evidence="10 11">
    <name type="scientific">Actinomadura verrucosospora</name>
    <dbReference type="NCBI Taxonomy" id="46165"/>
    <lineage>
        <taxon>Bacteria</taxon>
        <taxon>Bacillati</taxon>
        <taxon>Actinomycetota</taxon>
        <taxon>Actinomycetes</taxon>
        <taxon>Streptosporangiales</taxon>
        <taxon>Thermomonosporaceae</taxon>
        <taxon>Actinomadura</taxon>
    </lineage>
</organism>
<keyword evidence="6 9" id="KW-0472">Membrane</keyword>
<evidence type="ECO:0008006" key="12">
    <source>
        <dbReference type="Google" id="ProtNLM"/>
    </source>
</evidence>
<reference evidence="10 11" key="1">
    <citation type="submission" date="2020-05" db="EMBL/GenBank/DDBJ databases">
        <title>Actinomadura verrucosospora NRRL-B18236 (PFL_A860) Genome sequencing and assembly.</title>
        <authorList>
            <person name="Samborskyy M."/>
        </authorList>
    </citation>
    <scope>NUCLEOTIDE SEQUENCE [LARGE SCALE GENOMIC DNA]</scope>
    <source>
        <strain evidence="10 11">NRRL:B18236</strain>
    </source>
</reference>
<sequence length="530" mass="55741">MTRPGPARPETTGPGTTERQTTGSGAGRTGAAGLWAIAASLCCFLVTALLGPSAFQPAMDARFGEPPYSLDVHPSPYLVLGLVVVGVAAGSAGLGLCFLAVRRGWRVRAFPLVVAGLLTAVAFMFMPPVGSTDHLNYASYGRMAATGHDPYETRAVDLPKDPVAGAPEEWRSTPSVYGPIATGEQAVASWIGGGSVRLTVFVLSVFNVLAFAVTALILYRTARDEDRRLRTALLWTCNPLLLFHLISGAHNDVLAIAPMVAALTVFDACVLRGRWRMWGGALAAGALTGVGGAIKMPAALAGGGPAWALLRELWKGRRWQAAGGLVALAGGAAATAAAAYALAGPHALDQVREASNMVSFATPWHLLDRMLGRGSQRDVIKTGSLVLGIVLFLLLARGLPKDDPLAEHPGQIAERRMATAFVLAWLLAAPYVLPWYDGFGWALLALLPLSRIDWILLAHTAALSLAYLPARAPQRIGMPHDLSWLFTVVRPTVIPWTLLAVLAALAVQCLRPGRSPASAPRPPASAGSPG</sequence>
<comment type="subcellular location">
    <subcellularLocation>
        <location evidence="1">Membrane</location>
        <topology evidence="1">Multi-pass membrane protein</topology>
    </subcellularLocation>
</comment>
<feature type="transmembrane region" description="Helical" evidence="9">
    <location>
        <begin position="75"/>
        <end position="101"/>
    </location>
</feature>
<feature type="transmembrane region" description="Helical" evidence="9">
    <location>
        <begin position="321"/>
        <end position="343"/>
    </location>
</feature>
<evidence type="ECO:0000256" key="9">
    <source>
        <dbReference type="SAM" id="Phobius"/>
    </source>
</evidence>